<comment type="caution">
    <text evidence="1">The sequence shown here is derived from an EMBL/GenBank/DDBJ whole genome shotgun (WGS) entry which is preliminary data.</text>
</comment>
<name>A0AAV5W344_9BILA</name>
<gene>
    <name evidence="1" type="ORF">PFISCL1PPCAC_17656</name>
</gene>
<evidence type="ECO:0008006" key="3">
    <source>
        <dbReference type="Google" id="ProtNLM"/>
    </source>
</evidence>
<keyword evidence="2" id="KW-1185">Reference proteome</keyword>
<dbReference type="AlphaFoldDB" id="A0AAV5W344"/>
<protein>
    <recommendedName>
        <fullName evidence="3">WAP domain-containing protein</fullName>
    </recommendedName>
</protein>
<evidence type="ECO:0000313" key="2">
    <source>
        <dbReference type="Proteomes" id="UP001432322"/>
    </source>
</evidence>
<sequence>CVKQVINILRPSIGSLPCPEGFDPVTILGGGTACLPKQPVAEVCSPAVQGGPCNIGGGCNDGFTCHATAEVCCPNA</sequence>
<accession>A0AAV5W344</accession>
<reference evidence="1" key="1">
    <citation type="submission" date="2023-10" db="EMBL/GenBank/DDBJ databases">
        <title>Genome assembly of Pristionchus species.</title>
        <authorList>
            <person name="Yoshida K."/>
            <person name="Sommer R.J."/>
        </authorList>
    </citation>
    <scope>NUCLEOTIDE SEQUENCE</scope>
    <source>
        <strain evidence="1">RS5133</strain>
    </source>
</reference>
<dbReference type="EMBL" id="BTSY01000005">
    <property type="protein sequence ID" value="GMT26359.1"/>
    <property type="molecule type" value="Genomic_DNA"/>
</dbReference>
<organism evidence="1 2">
    <name type="scientific">Pristionchus fissidentatus</name>
    <dbReference type="NCBI Taxonomy" id="1538716"/>
    <lineage>
        <taxon>Eukaryota</taxon>
        <taxon>Metazoa</taxon>
        <taxon>Ecdysozoa</taxon>
        <taxon>Nematoda</taxon>
        <taxon>Chromadorea</taxon>
        <taxon>Rhabditida</taxon>
        <taxon>Rhabditina</taxon>
        <taxon>Diplogasteromorpha</taxon>
        <taxon>Diplogasteroidea</taxon>
        <taxon>Neodiplogasteridae</taxon>
        <taxon>Pristionchus</taxon>
    </lineage>
</organism>
<feature type="non-terminal residue" evidence="1">
    <location>
        <position position="1"/>
    </location>
</feature>
<evidence type="ECO:0000313" key="1">
    <source>
        <dbReference type="EMBL" id="GMT26359.1"/>
    </source>
</evidence>
<dbReference type="Proteomes" id="UP001432322">
    <property type="component" value="Unassembled WGS sequence"/>
</dbReference>
<proteinExistence type="predicted"/>
<feature type="non-terminal residue" evidence="1">
    <location>
        <position position="76"/>
    </location>
</feature>